<reference evidence="1 2" key="1">
    <citation type="submission" date="2008-10" db="EMBL/GenBank/DDBJ databases">
        <title>Draft genome sequence of Bacteroides dorei (DSM 17855).</title>
        <authorList>
            <person name="Sudarsanam P."/>
            <person name="Ley R."/>
            <person name="Guruge J."/>
            <person name="Turnbaugh P.J."/>
            <person name="Mahowald M."/>
            <person name="Liep D."/>
            <person name="Gordon J."/>
        </authorList>
    </citation>
    <scope>NUCLEOTIDE SEQUENCE [LARGE SCALE GENOMIC DNA]</scope>
    <source>
        <strain evidence="1 2">DSM 17855</strain>
    </source>
</reference>
<dbReference type="Proteomes" id="UP000004849">
    <property type="component" value="Unassembled WGS sequence"/>
</dbReference>
<gene>
    <name evidence="1" type="ORF">BACDOR_00953</name>
</gene>
<evidence type="ECO:0000313" key="2">
    <source>
        <dbReference type="Proteomes" id="UP000004849"/>
    </source>
</evidence>
<organism evidence="1 2">
    <name type="scientific">Phocaeicola dorei DSM 17855</name>
    <dbReference type="NCBI Taxonomy" id="483217"/>
    <lineage>
        <taxon>Bacteria</taxon>
        <taxon>Pseudomonadati</taxon>
        <taxon>Bacteroidota</taxon>
        <taxon>Bacteroidia</taxon>
        <taxon>Bacteroidales</taxon>
        <taxon>Bacteroidaceae</taxon>
        <taxon>Phocaeicola</taxon>
    </lineage>
</organism>
<sequence length="47" mass="5674">MINQINRTFYLKKCHLLKPSDSIFLYFCGQYDFIKENSHGFSLYYDA</sequence>
<proteinExistence type="predicted"/>
<evidence type="ECO:0000313" key="1">
    <source>
        <dbReference type="EMBL" id="EEB26513.1"/>
    </source>
</evidence>
<accession>B6VUJ8</accession>
<name>B6VUJ8_9BACT</name>
<dbReference type="HOGENOM" id="CLU_3164572_0_0_10"/>
<dbReference type="EMBL" id="ABWZ01000016">
    <property type="protein sequence ID" value="EEB26513.1"/>
    <property type="molecule type" value="Genomic_DNA"/>
</dbReference>
<reference evidence="1 2" key="2">
    <citation type="submission" date="2008-10" db="EMBL/GenBank/DDBJ databases">
        <authorList>
            <person name="Fulton L."/>
            <person name="Clifton S."/>
            <person name="Fulton B."/>
            <person name="Xu J."/>
            <person name="Minx P."/>
            <person name="Pepin K.H."/>
            <person name="Johnson M."/>
            <person name="Thiruvilangam P."/>
            <person name="Bhonagiri V."/>
            <person name="Nash W.E."/>
            <person name="Mardis E.R."/>
            <person name="Wilson R.K."/>
        </authorList>
    </citation>
    <scope>NUCLEOTIDE SEQUENCE [LARGE SCALE GENOMIC DNA]</scope>
    <source>
        <strain evidence="1 2">DSM 17855</strain>
    </source>
</reference>
<dbReference type="AlphaFoldDB" id="B6VUJ8"/>
<protein>
    <submittedName>
        <fullName evidence="1">Uncharacterized protein</fullName>
    </submittedName>
</protein>